<dbReference type="GeneID" id="78295899"/>
<protein>
    <recommendedName>
        <fullName evidence="4">Lipoprotein</fullName>
    </recommendedName>
</protein>
<dbReference type="AlphaFoldDB" id="A0A2U1ATU6"/>
<evidence type="ECO:0000313" key="2">
    <source>
        <dbReference type="EMBL" id="PVY39845.1"/>
    </source>
</evidence>
<name>A0A2U1ATU6_9BACT</name>
<dbReference type="RefSeq" id="WP_116884606.1">
    <property type="nucleotide sequence ID" value="NZ_CABMMC010000004.1"/>
</dbReference>
<reference evidence="2 3" key="1">
    <citation type="submission" date="2018-04" db="EMBL/GenBank/DDBJ databases">
        <title>Genomic Encyclopedia of Type Strains, Phase IV (KMG-IV): sequencing the most valuable type-strain genomes for metagenomic binning, comparative biology and taxonomic classification.</title>
        <authorList>
            <person name="Goeker M."/>
        </authorList>
    </citation>
    <scope>NUCLEOTIDE SEQUENCE [LARGE SCALE GENOMIC DNA]</scope>
    <source>
        <strain evidence="2 3">DSM 14823</strain>
    </source>
</reference>
<accession>A0A2U1ATU6</accession>
<sequence>MKILLLAAGCIMLAGCAGAGRIAENPASVGNVETVAETEPAGSVAALPEPVSFAPTYQAAPEKQYAEARRIYDSSPAAAQGAYRHGTLVFVIVVIDTNQEKIRYLEGTAMLRATALLREKYPRLPPQFRLRNRVVEKELDDDTGIYRYALVYRLTDIEKAIGKKAGE</sequence>
<comment type="caution">
    <text evidence="2">The sequence shown here is derived from an EMBL/GenBank/DDBJ whole genome shotgun (WGS) entry which is preliminary data.</text>
</comment>
<organism evidence="2 3">
    <name type="scientific">Victivallis vadensis</name>
    <dbReference type="NCBI Taxonomy" id="172901"/>
    <lineage>
        <taxon>Bacteria</taxon>
        <taxon>Pseudomonadati</taxon>
        <taxon>Lentisphaerota</taxon>
        <taxon>Lentisphaeria</taxon>
        <taxon>Victivallales</taxon>
        <taxon>Victivallaceae</taxon>
        <taxon>Victivallis</taxon>
    </lineage>
</organism>
<gene>
    <name evidence="2" type="ORF">C8D82_11986</name>
</gene>
<dbReference type="EMBL" id="QEKH01000019">
    <property type="protein sequence ID" value="PVY39845.1"/>
    <property type="molecule type" value="Genomic_DNA"/>
</dbReference>
<dbReference type="Proteomes" id="UP000245959">
    <property type="component" value="Unassembled WGS sequence"/>
</dbReference>
<proteinExistence type="predicted"/>
<dbReference type="PROSITE" id="PS51257">
    <property type="entry name" value="PROKAR_LIPOPROTEIN"/>
    <property type="match status" value="1"/>
</dbReference>
<feature type="signal peptide" evidence="1">
    <location>
        <begin position="1"/>
        <end position="19"/>
    </location>
</feature>
<evidence type="ECO:0000256" key="1">
    <source>
        <dbReference type="SAM" id="SignalP"/>
    </source>
</evidence>
<keyword evidence="3" id="KW-1185">Reference proteome</keyword>
<feature type="chain" id="PRO_5041068836" description="Lipoprotein" evidence="1">
    <location>
        <begin position="20"/>
        <end position="167"/>
    </location>
</feature>
<evidence type="ECO:0000313" key="3">
    <source>
        <dbReference type="Proteomes" id="UP000245959"/>
    </source>
</evidence>
<evidence type="ECO:0008006" key="4">
    <source>
        <dbReference type="Google" id="ProtNLM"/>
    </source>
</evidence>
<keyword evidence="1" id="KW-0732">Signal</keyword>